<dbReference type="InterPro" id="IPR018062">
    <property type="entry name" value="HTH_AraC-typ_CS"/>
</dbReference>
<dbReference type="SMART" id="SM00871">
    <property type="entry name" value="AraC_E_bind"/>
    <property type="match status" value="1"/>
</dbReference>
<dbReference type="SUPFAM" id="SSF46689">
    <property type="entry name" value="Homeodomain-like"/>
    <property type="match status" value="2"/>
</dbReference>
<dbReference type="GO" id="GO:0003700">
    <property type="term" value="F:DNA-binding transcription factor activity"/>
    <property type="evidence" value="ECO:0007669"/>
    <property type="project" value="InterPro"/>
</dbReference>
<evidence type="ECO:0000259" key="4">
    <source>
        <dbReference type="PROSITE" id="PS01124"/>
    </source>
</evidence>
<dbReference type="Proteomes" id="UP000049983">
    <property type="component" value="Unassembled WGS sequence"/>
</dbReference>
<organism evidence="5 6">
    <name type="scientific">Roseibium album</name>
    <dbReference type="NCBI Taxonomy" id="311410"/>
    <lineage>
        <taxon>Bacteria</taxon>
        <taxon>Pseudomonadati</taxon>
        <taxon>Pseudomonadota</taxon>
        <taxon>Alphaproteobacteria</taxon>
        <taxon>Hyphomicrobiales</taxon>
        <taxon>Stappiaceae</taxon>
        <taxon>Roseibium</taxon>
    </lineage>
</organism>
<dbReference type="Pfam" id="PF06445">
    <property type="entry name" value="GyrI-like"/>
    <property type="match status" value="1"/>
</dbReference>
<dbReference type="PANTHER" id="PTHR40055:SF1">
    <property type="entry name" value="TRANSCRIPTIONAL REGULATOR YGIV-RELATED"/>
    <property type="match status" value="1"/>
</dbReference>
<evidence type="ECO:0000256" key="2">
    <source>
        <dbReference type="ARBA" id="ARBA00023125"/>
    </source>
</evidence>
<dbReference type="InterPro" id="IPR050908">
    <property type="entry name" value="SmbC-like"/>
</dbReference>
<dbReference type="SUPFAM" id="SSF55136">
    <property type="entry name" value="Probable bacterial effector-binding domain"/>
    <property type="match status" value="1"/>
</dbReference>
<proteinExistence type="predicted"/>
<name>A0A0M7ASX6_9HYPH</name>
<keyword evidence="6" id="KW-1185">Reference proteome</keyword>
<evidence type="ECO:0000313" key="5">
    <source>
        <dbReference type="EMBL" id="CTQ77562.1"/>
    </source>
</evidence>
<dbReference type="EMBL" id="CXWC01000013">
    <property type="protein sequence ID" value="CTQ77562.1"/>
    <property type="molecule type" value="Genomic_DNA"/>
</dbReference>
<keyword evidence="1" id="KW-0805">Transcription regulation</keyword>
<dbReference type="PROSITE" id="PS01124">
    <property type="entry name" value="HTH_ARAC_FAMILY_2"/>
    <property type="match status" value="1"/>
</dbReference>
<dbReference type="GO" id="GO:0043565">
    <property type="term" value="F:sequence-specific DNA binding"/>
    <property type="evidence" value="ECO:0007669"/>
    <property type="project" value="InterPro"/>
</dbReference>
<evidence type="ECO:0000256" key="3">
    <source>
        <dbReference type="ARBA" id="ARBA00023163"/>
    </source>
</evidence>
<dbReference type="InterPro" id="IPR009057">
    <property type="entry name" value="Homeodomain-like_sf"/>
</dbReference>
<dbReference type="AlphaFoldDB" id="A0A0M7ASX6"/>
<accession>A0A0M7ASX6</accession>
<dbReference type="GeneID" id="97672458"/>
<evidence type="ECO:0000313" key="6">
    <source>
        <dbReference type="Proteomes" id="UP000049983"/>
    </source>
</evidence>
<dbReference type="InterPro" id="IPR029442">
    <property type="entry name" value="GyrI-like"/>
</dbReference>
<protein>
    <submittedName>
        <fullName evidence="5">Right origin-binding protein</fullName>
    </submittedName>
</protein>
<dbReference type="Pfam" id="PF12833">
    <property type="entry name" value="HTH_18"/>
    <property type="match status" value="1"/>
</dbReference>
<dbReference type="STRING" id="311410.LA5095_03919"/>
<dbReference type="InterPro" id="IPR010499">
    <property type="entry name" value="AraC_E-bd"/>
</dbReference>
<dbReference type="PRINTS" id="PR00032">
    <property type="entry name" value="HTHARAC"/>
</dbReference>
<dbReference type="InterPro" id="IPR018060">
    <property type="entry name" value="HTH_AraC"/>
</dbReference>
<dbReference type="Gene3D" id="3.20.80.10">
    <property type="entry name" value="Regulatory factor, effector binding domain"/>
    <property type="match status" value="1"/>
</dbReference>
<dbReference type="OrthoDB" id="9816011at2"/>
<keyword evidence="2" id="KW-0238">DNA-binding</keyword>
<dbReference type="Gene3D" id="1.10.10.60">
    <property type="entry name" value="Homeodomain-like"/>
    <property type="match status" value="1"/>
</dbReference>
<reference evidence="6" key="1">
    <citation type="submission" date="2015-07" db="EMBL/GenBank/DDBJ databases">
        <authorList>
            <person name="Rodrigo-Torres Lidia"/>
            <person name="Arahal R.David."/>
        </authorList>
    </citation>
    <scope>NUCLEOTIDE SEQUENCE [LARGE SCALE GENOMIC DNA]</scope>
    <source>
        <strain evidence="6">CECT 5096</strain>
    </source>
</reference>
<dbReference type="PROSITE" id="PS00041">
    <property type="entry name" value="HTH_ARAC_FAMILY_1"/>
    <property type="match status" value="1"/>
</dbReference>
<dbReference type="RefSeq" id="WP_055117871.1">
    <property type="nucleotide sequence ID" value="NZ_CANKXR010000004.1"/>
</dbReference>
<dbReference type="PANTHER" id="PTHR40055">
    <property type="entry name" value="TRANSCRIPTIONAL REGULATOR YGIV-RELATED"/>
    <property type="match status" value="1"/>
</dbReference>
<dbReference type="InterPro" id="IPR020449">
    <property type="entry name" value="Tscrpt_reg_AraC-type_HTH"/>
</dbReference>
<feature type="domain" description="HTH araC/xylS-type" evidence="4">
    <location>
        <begin position="21"/>
        <end position="119"/>
    </location>
</feature>
<gene>
    <name evidence="5" type="primary">rob</name>
    <name evidence="5" type="ORF">LA5096_05201</name>
</gene>
<evidence type="ECO:0000256" key="1">
    <source>
        <dbReference type="ARBA" id="ARBA00023015"/>
    </source>
</evidence>
<sequence>MTHHEKQSISPKDDGYLRRFTRVIEYIYANLDEDPDLAMLAEVAALSPWHWHRVWQSAYGESIVATVKRLRLHRASADLTYSRLPIAEIAMRAGYGSQEAFSRSFKKVYGLSPSSYREGGVEGRLQPAHGGAPIPRTRGSLLMHQVEIKTLPTETLAVIPHKGAYMEIGKAFEKAIGVLASRNLMGQVGAMKGLYFSDPTHVPEDELQSAAGVSVSEGFPVEAPLEPVETYGGDYAVLHYKGPYADMKWAYEWLFGEWLTQSGREPADAPCMEVYLNNPRETAPADLLTDICLPLKPSQ</sequence>
<dbReference type="InterPro" id="IPR011256">
    <property type="entry name" value="Reg_factor_effector_dom_sf"/>
</dbReference>
<keyword evidence="3" id="KW-0804">Transcription</keyword>
<dbReference type="SMART" id="SM00342">
    <property type="entry name" value="HTH_ARAC"/>
    <property type="match status" value="1"/>
</dbReference>